<name>A0AAN0J7G5_AMPQE</name>
<accession>A0AAN0J7G5</accession>
<dbReference type="PANTHER" id="PTHR31198:SF1">
    <property type="entry name" value="CENTROSOMAL AT-AC SPLICING FACTOR"/>
    <property type="match status" value="1"/>
</dbReference>
<feature type="coiled-coil region" evidence="1">
    <location>
        <begin position="171"/>
        <end position="198"/>
    </location>
</feature>
<dbReference type="GeneID" id="100633639"/>
<feature type="region of interest" description="Disordered" evidence="2">
    <location>
        <begin position="228"/>
        <end position="250"/>
    </location>
</feature>
<evidence type="ECO:0000313" key="3">
    <source>
        <dbReference type="EnsemblMetazoa" id="XP_019852965.1"/>
    </source>
</evidence>
<evidence type="ECO:0000256" key="1">
    <source>
        <dbReference type="SAM" id="Coils"/>
    </source>
</evidence>
<keyword evidence="4" id="KW-1185">Reference proteome</keyword>
<dbReference type="EnsemblMetazoa" id="XM_019997406.1">
    <property type="protein sequence ID" value="XP_019852965.1"/>
    <property type="gene ID" value="LOC100633639"/>
</dbReference>
<reference evidence="3" key="2">
    <citation type="submission" date="2024-06" db="UniProtKB">
        <authorList>
            <consortium name="EnsemblMetazoa"/>
        </authorList>
    </citation>
    <scope>IDENTIFICATION</scope>
</reference>
<dbReference type="InterPro" id="IPR028015">
    <property type="entry name" value="CCDC84-like"/>
</dbReference>
<protein>
    <recommendedName>
        <fullName evidence="5">Coiled-coil domain-containing protein 84</fullName>
    </recommendedName>
</protein>
<dbReference type="Proteomes" id="UP000007879">
    <property type="component" value="Unassembled WGS sequence"/>
</dbReference>
<dbReference type="PANTHER" id="PTHR31198">
    <property type="entry name" value="COILED-COIL DOMAIN-CONTAINING PROTEIN 84"/>
    <property type="match status" value="1"/>
</dbReference>
<keyword evidence="1" id="KW-0175">Coiled coil</keyword>
<organism evidence="3 4">
    <name type="scientific">Amphimedon queenslandica</name>
    <name type="common">Sponge</name>
    <dbReference type="NCBI Taxonomy" id="400682"/>
    <lineage>
        <taxon>Eukaryota</taxon>
        <taxon>Metazoa</taxon>
        <taxon>Porifera</taxon>
        <taxon>Demospongiae</taxon>
        <taxon>Heteroscleromorpha</taxon>
        <taxon>Haplosclerida</taxon>
        <taxon>Niphatidae</taxon>
        <taxon>Amphimedon</taxon>
    </lineage>
</organism>
<dbReference type="Pfam" id="PF14968">
    <property type="entry name" value="CCDC84"/>
    <property type="match status" value="2"/>
</dbReference>
<reference evidence="4" key="1">
    <citation type="journal article" date="2010" name="Nature">
        <title>The Amphimedon queenslandica genome and the evolution of animal complexity.</title>
        <authorList>
            <person name="Srivastava M."/>
            <person name="Simakov O."/>
            <person name="Chapman J."/>
            <person name="Fahey B."/>
            <person name="Gauthier M.E."/>
            <person name="Mitros T."/>
            <person name="Richards G.S."/>
            <person name="Conaco C."/>
            <person name="Dacre M."/>
            <person name="Hellsten U."/>
            <person name="Larroux C."/>
            <person name="Putnam N.H."/>
            <person name="Stanke M."/>
            <person name="Adamska M."/>
            <person name="Darling A."/>
            <person name="Degnan S.M."/>
            <person name="Oakley T.H."/>
            <person name="Plachetzki D.C."/>
            <person name="Zhai Y."/>
            <person name="Adamski M."/>
            <person name="Calcino A."/>
            <person name="Cummins S.F."/>
            <person name="Goodstein D.M."/>
            <person name="Harris C."/>
            <person name="Jackson D.J."/>
            <person name="Leys S.P."/>
            <person name="Shu S."/>
            <person name="Woodcroft B.J."/>
            <person name="Vervoort M."/>
            <person name="Kosik K.S."/>
            <person name="Manning G."/>
            <person name="Degnan B.M."/>
            <person name="Rokhsar D.S."/>
        </authorList>
    </citation>
    <scope>NUCLEOTIDE SEQUENCE [LARGE SCALE GENOMIC DNA]</scope>
</reference>
<evidence type="ECO:0000256" key="2">
    <source>
        <dbReference type="SAM" id="MobiDB-lite"/>
    </source>
</evidence>
<evidence type="ECO:0008006" key="5">
    <source>
        <dbReference type="Google" id="ProtNLM"/>
    </source>
</evidence>
<sequence length="369" mass="42766">MDGAISYNNYRRGYNKMASKNKKKEKSKTKDDYTFCSVCRKNHNDRREGHIFSKKHQTELKLILDKFNKKVHSARCLLQKPNIVDGDLEPGITVWCYSCQEEINKHISDGFTTVEWGGLLEHMTSESHHKKTRYYCWENGIKKSQMQNLIIYQAELDKFKELVAEKLDKLNANRNKRLKESAKEIEEVEEAQQKVVAETRVQKHFASSACASVSDKIQVTASKRGNIHTGATPPWLLNDDEDEEEEKDNHHGGICYKHPIGPSEDDFLHWRDQHGKGKRNPKRIGANFHSNLRKSGQLDADNPKCIGFHLMAECGMRDLVLIQKWNLKASFINHLNRLKNRLFLLLYNPMSVNVNVLIQNHRIIIMCIL</sequence>
<evidence type="ECO:0000313" key="4">
    <source>
        <dbReference type="Proteomes" id="UP000007879"/>
    </source>
</evidence>
<dbReference type="RefSeq" id="XP_019852965.1">
    <property type="nucleotide sequence ID" value="XM_019997406.1"/>
</dbReference>
<dbReference type="AlphaFoldDB" id="A0AAN0J7G5"/>
<proteinExistence type="predicted"/>